<dbReference type="InterPro" id="IPR013154">
    <property type="entry name" value="ADH-like_N"/>
</dbReference>
<dbReference type="SUPFAM" id="SSF51735">
    <property type="entry name" value="NAD(P)-binding Rossmann-fold domains"/>
    <property type="match status" value="1"/>
</dbReference>
<evidence type="ECO:0000259" key="4">
    <source>
        <dbReference type="SMART" id="SM00829"/>
    </source>
</evidence>
<dbReference type="RefSeq" id="WP_005321787.1">
    <property type="nucleotide sequence ID" value="NZ_CP011340.1"/>
</dbReference>
<dbReference type="Gene3D" id="3.40.50.720">
    <property type="entry name" value="NAD(P)-binding Rossmann-like Domain"/>
    <property type="match status" value="1"/>
</dbReference>
<evidence type="ECO:0000256" key="1">
    <source>
        <dbReference type="ARBA" id="ARBA00022857"/>
    </source>
</evidence>
<protein>
    <submittedName>
        <fullName evidence="5">Zn-dependent oxidoreductase, NADPH:quinone reductase</fullName>
    </submittedName>
</protein>
<dbReference type="STRING" id="38300.SPRI_0220"/>
<dbReference type="InterPro" id="IPR036291">
    <property type="entry name" value="NAD(P)-bd_dom_sf"/>
</dbReference>
<gene>
    <name evidence="5" type="ORF">SPRI_0220</name>
    <name evidence="6" type="ORF">SPRI_7133</name>
</gene>
<dbReference type="GO" id="GO:0070402">
    <property type="term" value="F:NADPH binding"/>
    <property type="evidence" value="ECO:0007669"/>
    <property type="project" value="TreeGrafter"/>
</dbReference>
<dbReference type="KEGG" id="spri:SPRI_0220"/>
<dbReference type="GO" id="GO:0035925">
    <property type="term" value="F:mRNA 3'-UTR AU-rich region binding"/>
    <property type="evidence" value="ECO:0007669"/>
    <property type="project" value="TreeGrafter"/>
</dbReference>
<dbReference type="Proteomes" id="UP000060513">
    <property type="component" value="Chromosome"/>
</dbReference>
<feature type="region of interest" description="Disordered" evidence="3">
    <location>
        <begin position="1"/>
        <end position="27"/>
    </location>
</feature>
<dbReference type="Pfam" id="PF13602">
    <property type="entry name" value="ADH_zinc_N_2"/>
    <property type="match status" value="1"/>
</dbReference>
<name>A0A0M4D683_STRPR</name>
<evidence type="ECO:0000313" key="7">
    <source>
        <dbReference type="Proteomes" id="UP000060513"/>
    </source>
</evidence>
<evidence type="ECO:0000313" key="6">
    <source>
        <dbReference type="EMBL" id="ALC25439.1"/>
    </source>
</evidence>
<keyword evidence="2" id="KW-0560">Oxidoreductase</keyword>
<dbReference type="Gene3D" id="3.90.180.10">
    <property type="entry name" value="Medium-chain alcohol dehydrogenases, catalytic domain"/>
    <property type="match status" value="1"/>
</dbReference>
<dbReference type="GeneID" id="97231842"/>
<dbReference type="PANTHER" id="PTHR48106:SF13">
    <property type="entry name" value="QUINONE OXIDOREDUCTASE-RELATED"/>
    <property type="match status" value="1"/>
</dbReference>
<dbReference type="OMA" id="TGAWASH"/>
<dbReference type="GO" id="GO:0005829">
    <property type="term" value="C:cytosol"/>
    <property type="evidence" value="ECO:0007669"/>
    <property type="project" value="TreeGrafter"/>
</dbReference>
<dbReference type="EMBL" id="CP011340">
    <property type="protein sequence ID" value="ALC18526.1"/>
    <property type="molecule type" value="Genomic_DNA"/>
</dbReference>
<evidence type="ECO:0000256" key="3">
    <source>
        <dbReference type="SAM" id="MobiDB-lite"/>
    </source>
</evidence>
<keyword evidence="1" id="KW-0521">NADP</keyword>
<dbReference type="GO" id="GO:0003960">
    <property type="term" value="F:quinone reductase (NADPH) activity"/>
    <property type="evidence" value="ECO:0007669"/>
    <property type="project" value="TreeGrafter"/>
</dbReference>
<dbReference type="PANTHER" id="PTHR48106">
    <property type="entry name" value="QUINONE OXIDOREDUCTASE PIG3-RELATED"/>
    <property type="match status" value="1"/>
</dbReference>
<dbReference type="EMBL" id="CP011340">
    <property type="protein sequence ID" value="ALC25439.1"/>
    <property type="molecule type" value="Genomic_DNA"/>
</dbReference>
<dbReference type="PATRIC" id="fig|38300.4.peg.233"/>
<dbReference type="SUPFAM" id="SSF50129">
    <property type="entry name" value="GroES-like"/>
    <property type="match status" value="1"/>
</dbReference>
<dbReference type="InterPro" id="IPR011032">
    <property type="entry name" value="GroES-like_sf"/>
</dbReference>
<dbReference type="InterPro" id="IPR020843">
    <property type="entry name" value="ER"/>
</dbReference>
<sequence>MSVDTGTAAGRGTAPAAPAAPAAGGATAHVHVRLTGSGRPEDHIVAGHGTRPTAGRGKVVVRVEAAGVSFAEVQMLQHLHPFPPKFPFVPGYDLVGRVVETGEGVTGWNTGDRVAAMPRHGAWQTYVEVPAAALAAVPEHLDAAVAVSLITNGVTAYQMLHRQTRLAAGSTVLVHGASGGVGTLLTQLAVHAQLRVIGTASPAKHPAVRALGAEPLDYRTEDLPAAVRELAPDGVDAVFDHIGGRGLDAGWAMLADGGTLVSFDSSVAGYRPGQWFRPHVPALRRTAARWIAAKLRLTRGRRQSMYYVKPGDDFRADLAALYRLVDEGVLRPEIAGRHPLTEAPAAVRALLDGATVGKHVLIP</sequence>
<accession>A0A0M4D683</accession>
<dbReference type="AlphaFoldDB" id="A0A0M4D683"/>
<proteinExistence type="predicted"/>
<organism evidence="5">
    <name type="scientific">Streptomyces pristinaespiralis</name>
    <dbReference type="NCBI Taxonomy" id="38300"/>
    <lineage>
        <taxon>Bacteria</taxon>
        <taxon>Bacillati</taxon>
        <taxon>Actinomycetota</taxon>
        <taxon>Actinomycetes</taxon>
        <taxon>Kitasatosporales</taxon>
        <taxon>Streptomycetaceae</taxon>
        <taxon>Streptomyces</taxon>
    </lineage>
</organism>
<evidence type="ECO:0000256" key="2">
    <source>
        <dbReference type="ARBA" id="ARBA00023002"/>
    </source>
</evidence>
<dbReference type="SMART" id="SM00829">
    <property type="entry name" value="PKS_ER"/>
    <property type="match status" value="1"/>
</dbReference>
<evidence type="ECO:0000313" key="5">
    <source>
        <dbReference type="EMBL" id="ALC18526.1"/>
    </source>
</evidence>
<reference evidence="5 7" key="1">
    <citation type="submission" date="2015-08" db="EMBL/GenBank/DDBJ databases">
        <title>Genome sequence of the pristinamycin over-producing bacterium Streptomyces pristinaespiralis HCCB10218.</title>
        <authorList>
            <person name="Tian J."/>
            <person name="Yang J."/>
            <person name="Li L."/>
            <person name="Ruan L."/>
            <person name="Wei W."/>
            <person name="Zheng G."/>
            <person name="Wei Z."/>
            <person name="Yang S."/>
            <person name="Ge M."/>
            <person name="Jiang W."/>
            <person name="Lu Y."/>
        </authorList>
    </citation>
    <scope>NUCLEOTIDE SEQUENCE [LARGE SCALE GENOMIC DNA]</scope>
    <source>
        <strain evidence="5 7">HCCB 10218</strain>
    </source>
</reference>
<dbReference type="KEGG" id="spri:SPRI_7133"/>
<dbReference type="Pfam" id="PF08240">
    <property type="entry name" value="ADH_N"/>
    <property type="match status" value="1"/>
</dbReference>
<feature type="domain" description="Enoyl reductase (ER)" evidence="4">
    <location>
        <begin position="38"/>
        <end position="361"/>
    </location>
</feature>
<dbReference type="OrthoDB" id="2665481at2"/>